<dbReference type="Pfam" id="PF05368">
    <property type="entry name" value="NmrA"/>
    <property type="match status" value="1"/>
</dbReference>
<comment type="similarity">
    <text evidence="1">Belongs to the NmrA-type oxidoreductase family.</text>
</comment>
<feature type="domain" description="NmrA-like" evidence="3">
    <location>
        <begin position="2"/>
        <end position="301"/>
    </location>
</feature>
<evidence type="ECO:0000256" key="1">
    <source>
        <dbReference type="ARBA" id="ARBA00006328"/>
    </source>
</evidence>
<evidence type="ECO:0000256" key="2">
    <source>
        <dbReference type="ARBA" id="ARBA00022857"/>
    </source>
</evidence>
<dbReference type="SUPFAM" id="SSF51735">
    <property type="entry name" value="NAD(P)-binding Rossmann-fold domains"/>
    <property type="match status" value="1"/>
</dbReference>
<name>A0AAJ0HEV1_9PEZI</name>
<evidence type="ECO:0000259" key="3">
    <source>
        <dbReference type="Pfam" id="PF05368"/>
    </source>
</evidence>
<dbReference type="PANTHER" id="PTHR42748:SF11">
    <property type="entry name" value="NMRA-LIKE DOMAIN-CONTAINING PROTEIN"/>
    <property type="match status" value="1"/>
</dbReference>
<dbReference type="InterPro" id="IPR008030">
    <property type="entry name" value="NmrA-like"/>
</dbReference>
<reference evidence="4" key="1">
    <citation type="journal article" date="2023" name="Mol. Phylogenet. Evol.">
        <title>Genome-scale phylogeny and comparative genomics of the fungal order Sordariales.</title>
        <authorList>
            <person name="Hensen N."/>
            <person name="Bonometti L."/>
            <person name="Westerberg I."/>
            <person name="Brannstrom I.O."/>
            <person name="Guillou S."/>
            <person name="Cros-Aarteil S."/>
            <person name="Calhoun S."/>
            <person name="Haridas S."/>
            <person name="Kuo A."/>
            <person name="Mondo S."/>
            <person name="Pangilinan J."/>
            <person name="Riley R."/>
            <person name="LaButti K."/>
            <person name="Andreopoulos B."/>
            <person name="Lipzen A."/>
            <person name="Chen C."/>
            <person name="Yan M."/>
            <person name="Daum C."/>
            <person name="Ng V."/>
            <person name="Clum A."/>
            <person name="Steindorff A."/>
            <person name="Ohm R.A."/>
            <person name="Martin F."/>
            <person name="Silar P."/>
            <person name="Natvig D.O."/>
            <person name="Lalanne C."/>
            <person name="Gautier V."/>
            <person name="Ament-Velasquez S.L."/>
            <person name="Kruys A."/>
            <person name="Hutchinson M.I."/>
            <person name="Powell A.J."/>
            <person name="Barry K."/>
            <person name="Miller A.N."/>
            <person name="Grigoriev I.V."/>
            <person name="Debuchy R."/>
            <person name="Gladieux P."/>
            <person name="Hiltunen Thoren M."/>
            <person name="Johannesson H."/>
        </authorList>
    </citation>
    <scope>NUCLEOTIDE SEQUENCE</scope>
    <source>
        <strain evidence="4">CBS 955.72</strain>
    </source>
</reference>
<organism evidence="4 5">
    <name type="scientific">Lasiosphaeria hispida</name>
    <dbReference type="NCBI Taxonomy" id="260671"/>
    <lineage>
        <taxon>Eukaryota</taxon>
        <taxon>Fungi</taxon>
        <taxon>Dikarya</taxon>
        <taxon>Ascomycota</taxon>
        <taxon>Pezizomycotina</taxon>
        <taxon>Sordariomycetes</taxon>
        <taxon>Sordariomycetidae</taxon>
        <taxon>Sordariales</taxon>
        <taxon>Lasiosphaeriaceae</taxon>
        <taxon>Lasiosphaeria</taxon>
    </lineage>
</organism>
<keyword evidence="2" id="KW-0521">NADP</keyword>
<protein>
    <recommendedName>
        <fullName evidence="3">NmrA-like domain-containing protein</fullName>
    </recommendedName>
</protein>
<sequence>MSKILAVFGATGQQGSSVVNFVLNDPELSREYKIRAITRDPDSEKAKQLKEKVEVVRGEWTDRASIEAALTGVHTVFLITTFSPVNDYEWQYSTSTTTADIAVEKGVKYIIFSTLANVKKISGGKYTKVGPFDVKAEAEDYIRGLPIRSAFVNLGSFMENFAQQPFVSPRPVGDGTWVLERHTSAKTQFPLIDAVGDTGKFVGAILADPDKYEGQTFHAAAALYSLGEITATIAKHTGKTITFKQVSAEAWAQTVPWATEVFVEGFSFVEEYGYFGPGSEELVAWAVKNARGKPTTFEEYLEAHPLKLAGSE</sequence>
<dbReference type="Proteomes" id="UP001275084">
    <property type="component" value="Unassembled WGS sequence"/>
</dbReference>
<gene>
    <name evidence="4" type="ORF">B0T25DRAFT_548431</name>
</gene>
<dbReference type="InterPro" id="IPR051164">
    <property type="entry name" value="NmrA-like_oxidored"/>
</dbReference>
<proteinExistence type="inferred from homology"/>
<dbReference type="Gene3D" id="3.40.50.720">
    <property type="entry name" value="NAD(P)-binding Rossmann-like Domain"/>
    <property type="match status" value="1"/>
</dbReference>
<comment type="caution">
    <text evidence="4">The sequence shown here is derived from an EMBL/GenBank/DDBJ whole genome shotgun (WGS) entry which is preliminary data.</text>
</comment>
<dbReference type="CDD" id="cd05251">
    <property type="entry name" value="NmrA_like_SDR_a"/>
    <property type="match status" value="1"/>
</dbReference>
<evidence type="ECO:0000313" key="4">
    <source>
        <dbReference type="EMBL" id="KAK3349564.1"/>
    </source>
</evidence>
<reference evidence="4" key="2">
    <citation type="submission" date="2023-06" db="EMBL/GenBank/DDBJ databases">
        <authorList>
            <consortium name="Lawrence Berkeley National Laboratory"/>
            <person name="Haridas S."/>
            <person name="Hensen N."/>
            <person name="Bonometti L."/>
            <person name="Westerberg I."/>
            <person name="Brannstrom I.O."/>
            <person name="Guillou S."/>
            <person name="Cros-Aarteil S."/>
            <person name="Calhoun S."/>
            <person name="Kuo A."/>
            <person name="Mondo S."/>
            <person name="Pangilinan J."/>
            <person name="Riley R."/>
            <person name="Labutti K."/>
            <person name="Andreopoulos B."/>
            <person name="Lipzen A."/>
            <person name="Chen C."/>
            <person name="Yanf M."/>
            <person name="Daum C."/>
            <person name="Ng V."/>
            <person name="Clum A."/>
            <person name="Steindorff A."/>
            <person name="Ohm R."/>
            <person name="Martin F."/>
            <person name="Silar P."/>
            <person name="Natvig D."/>
            <person name="Lalanne C."/>
            <person name="Gautier V."/>
            <person name="Ament-Velasquez S.L."/>
            <person name="Kruys A."/>
            <person name="Hutchinson M.I."/>
            <person name="Powell A.J."/>
            <person name="Barry K."/>
            <person name="Miller A.N."/>
            <person name="Grigoriev I.V."/>
            <person name="Debuchy R."/>
            <person name="Gladieux P."/>
            <person name="Thoren M.H."/>
            <person name="Johannesson H."/>
        </authorList>
    </citation>
    <scope>NUCLEOTIDE SEQUENCE</scope>
    <source>
        <strain evidence="4">CBS 955.72</strain>
    </source>
</reference>
<dbReference type="EMBL" id="JAUIQD010000005">
    <property type="protein sequence ID" value="KAK3349564.1"/>
    <property type="molecule type" value="Genomic_DNA"/>
</dbReference>
<dbReference type="Gene3D" id="3.90.25.10">
    <property type="entry name" value="UDP-galactose 4-epimerase, domain 1"/>
    <property type="match status" value="1"/>
</dbReference>
<dbReference type="AlphaFoldDB" id="A0AAJ0HEV1"/>
<evidence type="ECO:0000313" key="5">
    <source>
        <dbReference type="Proteomes" id="UP001275084"/>
    </source>
</evidence>
<dbReference type="GO" id="GO:0005634">
    <property type="term" value="C:nucleus"/>
    <property type="evidence" value="ECO:0007669"/>
    <property type="project" value="TreeGrafter"/>
</dbReference>
<keyword evidence="5" id="KW-1185">Reference proteome</keyword>
<accession>A0AAJ0HEV1</accession>
<dbReference type="PANTHER" id="PTHR42748">
    <property type="entry name" value="NITROGEN METABOLITE REPRESSION PROTEIN NMRA FAMILY MEMBER"/>
    <property type="match status" value="1"/>
</dbReference>
<dbReference type="InterPro" id="IPR036291">
    <property type="entry name" value="NAD(P)-bd_dom_sf"/>
</dbReference>